<evidence type="ECO:0000259" key="11">
    <source>
        <dbReference type="Pfam" id="PF25009"/>
    </source>
</evidence>
<evidence type="ECO:0000313" key="13">
    <source>
        <dbReference type="EMBL" id="KAB8532539.1"/>
    </source>
</evidence>
<dbReference type="GO" id="GO:0016020">
    <property type="term" value="C:membrane"/>
    <property type="evidence" value="ECO:0007669"/>
    <property type="project" value="InterPro"/>
</dbReference>
<proteinExistence type="inferred from homology"/>
<dbReference type="Proteomes" id="UP000327013">
    <property type="component" value="Unassembled WGS sequence"/>
</dbReference>
<feature type="region of interest" description="Disordered" evidence="10">
    <location>
        <begin position="1460"/>
        <end position="1479"/>
    </location>
</feature>
<evidence type="ECO:0000256" key="4">
    <source>
        <dbReference type="ARBA" id="ARBA00022801"/>
    </source>
</evidence>
<comment type="caution">
    <text evidence="13">The sequence shown here is derived from an EMBL/GenBank/DDBJ whole genome shotgun (WGS) entry which is preliminary data.</text>
</comment>
<dbReference type="InterPro" id="IPR057199">
    <property type="entry name" value="DUF7877"/>
</dbReference>
<evidence type="ECO:0000313" key="14">
    <source>
        <dbReference type="Proteomes" id="UP000327013"/>
    </source>
</evidence>
<evidence type="ECO:0000256" key="8">
    <source>
        <dbReference type="PIRSR" id="PIRSR601382-3"/>
    </source>
</evidence>
<feature type="compositionally biased region" description="Polar residues" evidence="10">
    <location>
        <begin position="1268"/>
        <end position="1278"/>
    </location>
</feature>
<feature type="region of interest" description="Disordered" evidence="10">
    <location>
        <begin position="1515"/>
        <end position="1548"/>
    </location>
</feature>
<dbReference type="PANTHER" id="PTHR11742:SF103">
    <property type="entry name" value="ENDOPLASMIC RETICULUM MANNOSIDASE MNL2-RELATED"/>
    <property type="match status" value="1"/>
</dbReference>
<dbReference type="GO" id="GO:0005783">
    <property type="term" value="C:endoplasmic reticulum"/>
    <property type="evidence" value="ECO:0007669"/>
    <property type="project" value="TreeGrafter"/>
</dbReference>
<feature type="compositionally biased region" description="Polar residues" evidence="10">
    <location>
        <begin position="1217"/>
        <end position="1228"/>
    </location>
</feature>
<feature type="active site" description="Proton donor" evidence="6">
    <location>
        <position position="1414"/>
    </location>
</feature>
<feature type="domain" description="DUF7877" evidence="12">
    <location>
        <begin position="51"/>
        <end position="170"/>
    </location>
</feature>
<feature type="compositionally biased region" description="Polar residues" evidence="10">
    <location>
        <begin position="889"/>
        <end position="899"/>
    </location>
</feature>
<feature type="region of interest" description="Disordered" evidence="10">
    <location>
        <begin position="1215"/>
        <end position="1243"/>
    </location>
</feature>
<feature type="compositionally biased region" description="Low complexity" evidence="10">
    <location>
        <begin position="663"/>
        <end position="674"/>
    </location>
</feature>
<evidence type="ECO:0000256" key="1">
    <source>
        <dbReference type="ARBA" id="ARBA00001913"/>
    </source>
</evidence>
<feature type="region of interest" description="Disordered" evidence="10">
    <location>
        <begin position="351"/>
        <end position="382"/>
    </location>
</feature>
<feature type="region of interest" description="Disordered" evidence="10">
    <location>
        <begin position="1258"/>
        <end position="1280"/>
    </location>
</feature>
<feature type="region of interest" description="Disordered" evidence="10">
    <location>
        <begin position="513"/>
        <end position="537"/>
    </location>
</feature>
<dbReference type="SUPFAM" id="SSF48225">
    <property type="entry name" value="Seven-hairpin glycosidases"/>
    <property type="match status" value="1"/>
</dbReference>
<accession>A0A5N6L1K2</accession>
<gene>
    <name evidence="13" type="ORF">FH972_025484</name>
</gene>
<feature type="disulfide bond" evidence="8">
    <location>
        <begin position="1371"/>
        <end position="1400"/>
    </location>
</feature>
<dbReference type="GO" id="GO:0005975">
    <property type="term" value="P:carbohydrate metabolic process"/>
    <property type="evidence" value="ECO:0007669"/>
    <property type="project" value="InterPro"/>
</dbReference>
<feature type="compositionally biased region" description="Polar residues" evidence="10">
    <location>
        <begin position="644"/>
        <end position="654"/>
    </location>
</feature>
<feature type="active site" evidence="6">
    <location>
        <position position="1581"/>
    </location>
</feature>
<feature type="region of interest" description="Disordered" evidence="10">
    <location>
        <begin position="948"/>
        <end position="982"/>
    </location>
</feature>
<keyword evidence="7" id="KW-0106">Calcium</keyword>
<evidence type="ECO:0000256" key="2">
    <source>
        <dbReference type="ARBA" id="ARBA00004922"/>
    </source>
</evidence>
<keyword evidence="4 9" id="KW-0378">Hydrolase</keyword>
<feature type="binding site" evidence="7">
    <location>
        <position position="1667"/>
    </location>
    <ligand>
        <name>Ca(2+)</name>
        <dbReference type="ChEBI" id="CHEBI:29108"/>
    </ligand>
</feature>
<evidence type="ECO:0000256" key="3">
    <source>
        <dbReference type="ARBA" id="ARBA00007658"/>
    </source>
</evidence>
<feature type="compositionally biased region" description="Polar residues" evidence="10">
    <location>
        <begin position="680"/>
        <end position="710"/>
    </location>
</feature>
<keyword evidence="9" id="KW-0326">Glycosidase</keyword>
<dbReference type="PRINTS" id="PR00747">
    <property type="entry name" value="GLYHDRLASE47"/>
</dbReference>
<evidence type="ECO:0000256" key="5">
    <source>
        <dbReference type="ARBA" id="ARBA00023157"/>
    </source>
</evidence>
<evidence type="ECO:0000256" key="6">
    <source>
        <dbReference type="PIRSR" id="PIRSR601382-1"/>
    </source>
</evidence>
<protein>
    <recommendedName>
        <fullName evidence="9">alpha-1,2-Mannosidase</fullName>
        <ecNumber evidence="9">3.2.1.-</ecNumber>
    </recommendedName>
</protein>
<dbReference type="PANTHER" id="PTHR11742">
    <property type="entry name" value="MANNOSYL-OLIGOSACCHARIDE ALPHA-1,2-MANNOSIDASE-RELATED"/>
    <property type="match status" value="1"/>
</dbReference>
<dbReference type="Pfam" id="PF25009">
    <property type="entry name" value="DUF7785"/>
    <property type="match status" value="1"/>
</dbReference>
<feature type="region of interest" description="Disordered" evidence="10">
    <location>
        <begin position="877"/>
        <end position="906"/>
    </location>
</feature>
<feature type="region of interest" description="Disordered" evidence="10">
    <location>
        <begin position="608"/>
        <end position="820"/>
    </location>
</feature>
<evidence type="ECO:0000256" key="7">
    <source>
        <dbReference type="PIRSR" id="PIRSR601382-2"/>
    </source>
</evidence>
<feature type="compositionally biased region" description="Basic and acidic residues" evidence="10">
    <location>
        <begin position="972"/>
        <end position="982"/>
    </location>
</feature>
<dbReference type="GO" id="GO:0004571">
    <property type="term" value="F:mannosyl-oligosaccharide 1,2-alpha-mannosidase activity"/>
    <property type="evidence" value="ECO:0007669"/>
    <property type="project" value="InterPro"/>
</dbReference>
<comment type="similarity">
    <text evidence="3 9">Belongs to the glycosyl hydrolase 47 family.</text>
</comment>
<comment type="pathway">
    <text evidence="2">Protein modification; protein glycosylation.</text>
</comment>
<dbReference type="InterPro" id="IPR036026">
    <property type="entry name" value="Seven-hairpin_glycosidases"/>
</dbReference>
<dbReference type="InterPro" id="IPR050749">
    <property type="entry name" value="Glycosyl_Hydrolase_47"/>
</dbReference>
<dbReference type="GO" id="GO:0005509">
    <property type="term" value="F:calcium ion binding"/>
    <property type="evidence" value="ECO:0007669"/>
    <property type="project" value="InterPro"/>
</dbReference>
<comment type="cofactor">
    <cofactor evidence="1 7">
        <name>Ca(2+)</name>
        <dbReference type="ChEBI" id="CHEBI:29108"/>
    </cofactor>
</comment>
<feature type="compositionally biased region" description="Polar residues" evidence="10">
    <location>
        <begin position="755"/>
        <end position="779"/>
    </location>
</feature>
<dbReference type="Pfam" id="PF25289">
    <property type="entry name" value="DUF7877"/>
    <property type="match status" value="1"/>
</dbReference>
<feature type="active site" evidence="6">
    <location>
        <position position="1289"/>
    </location>
</feature>
<dbReference type="InterPro" id="IPR001382">
    <property type="entry name" value="Glyco_hydro_47"/>
</dbReference>
<feature type="compositionally biased region" description="Polar residues" evidence="10">
    <location>
        <begin position="718"/>
        <end position="741"/>
    </location>
</feature>
<evidence type="ECO:0000256" key="9">
    <source>
        <dbReference type="RuleBase" id="RU361193"/>
    </source>
</evidence>
<feature type="compositionally biased region" description="Polar residues" evidence="10">
    <location>
        <begin position="805"/>
        <end position="820"/>
    </location>
</feature>
<keyword evidence="14" id="KW-1185">Reference proteome</keyword>
<dbReference type="Gene3D" id="1.50.10.10">
    <property type="match status" value="3"/>
</dbReference>
<keyword evidence="7" id="KW-0479">Metal-binding</keyword>
<dbReference type="Pfam" id="PF01532">
    <property type="entry name" value="Glyco_hydro_47"/>
    <property type="match status" value="1"/>
</dbReference>
<feature type="region of interest" description="Disordered" evidence="10">
    <location>
        <begin position="294"/>
        <end position="326"/>
    </location>
</feature>
<organism evidence="13 14">
    <name type="scientific">Carpinus fangiana</name>
    <dbReference type="NCBI Taxonomy" id="176857"/>
    <lineage>
        <taxon>Eukaryota</taxon>
        <taxon>Viridiplantae</taxon>
        <taxon>Streptophyta</taxon>
        <taxon>Embryophyta</taxon>
        <taxon>Tracheophyta</taxon>
        <taxon>Spermatophyta</taxon>
        <taxon>Magnoliopsida</taxon>
        <taxon>eudicotyledons</taxon>
        <taxon>Gunneridae</taxon>
        <taxon>Pentapetalae</taxon>
        <taxon>rosids</taxon>
        <taxon>fabids</taxon>
        <taxon>Fagales</taxon>
        <taxon>Betulaceae</taxon>
        <taxon>Carpinus</taxon>
    </lineage>
</organism>
<keyword evidence="5 8" id="KW-1015">Disulfide bond</keyword>
<dbReference type="InterPro" id="IPR012341">
    <property type="entry name" value="6hp_glycosidase-like_sf"/>
</dbReference>
<dbReference type="EMBL" id="VIBQ01000057">
    <property type="protein sequence ID" value="KAB8532539.1"/>
    <property type="molecule type" value="Genomic_DNA"/>
</dbReference>
<sequence length="1684" mass="185234">MGEVDNARSAGLAISPTQESTLAKRKRVDSDDVDIHVKGTKHVAVSSRGIQPIINDIWDILQSYDSTHSILDRISSSLSPTINGDKSLAKRQKLSESTSTATIIEKVEQAKYTSLQDFEADLRAASLQLLSSLTSPSPAFNGKPSWIYQNTPREQEQRQVIAQIKALQELGCSLIAAECAASSKITSQASHVKNEDMDQTRPSDVDHAIESGKTVLTLYGNAQGHKQLFSSLQRPLAQSPNRPGDSSQTALEQPVIPLRENGLPNNIFSTKVVPVAAEDVASTRKGLTFGDVFATPPSIPQLQPPKSRNGQARGDSLSWAKDKPAQETRRLGHTFEKLPAGQWLGYGGVVQTQEPTSPEAKRKRRDRALSTGEAVLAPSESAKAAQMQAKEDALFRSAYSSFAPSRDNGGVLISEEDKSQIWWERHGRDYFDQLFAYPLDGVVEGDPTLHYISEAYDEEADIAQAIQEFEPADFEASLSIASREDRETEEILSEISEMLETLHSHQRIRNLSLSGNPKSSISPSTSLNDLTGTPSTPSTAEMLLHDTLKQQLALMISMLPPYAVCKLNGNQMEELYISRHLPFEDSDYRGVMDEDQASRLARQAALQAAVGTANGPPRPLATPGSFSARPSPMVAAQPGKPTGASYNGYPQNAASRGPSYARQPLSSWQPQSQQGYHRSGYSQTGYSPQTPSSTQGIPPNRGRPSSNTYSGGRPLINGYSSQAGQYQARPASQSHASTTSGFGMGSPMARHGSPQGYQAPTPQMTRPGSNQSQYSGHQSPPQPRPGSSYMSHPSPSKAAPGTGYLTPTASSVNSAGDTRNWRSSYTTVTSFTQKSRAQAEQAILQSLSEDATLDREAEIVGVKETDLLDDGLTEDFPHISIPGPKDAKQLQSSYSSTSDPPKIHPTATERVPLNAAAYVGTKTSTIRASSSQQIVHWSSQAEKYPVTSTITLPSGKPTPIPKIQATVTEEDPASRKTRESRRDTIKTAFQKHWTGYKKFAWGHDELRPISEGFHDPFAGWGATLVDSLDTLWIMGLKDEFEEAVKATTNIDFTTTELKTELPLFEVTIRYLGGLLSAYDLSGAQYPVLLEKAVELGEILYGAFDTENRMPMTYFKWQPENVKRFHKAGHAVVLAELGTLSMEFTRLSQLTKEPKYYDAVARITDAFYEFQNRTALPGMWPLYVDATGCENTESSLSASAKKYGYTRKGWGGALPSKQELSFSDQGSQDPTDDTPSIPDNLGNMQAGHAKVLDTSDALRKRANDEESCEQTGLQSSSGGADTFTLGGMADSVYEYLPKEYLLLGTGNNQYREMHERAMDPIKEYTLYRPMIPDESRSLRFTGKYTTDSFGREDDDSSRHAGSLDTSTGHLSCFIGAVVGLGAKIFDRPSEMELAEQLTDACVWAYEITATGIMAEDISPIACDKLETCKWNETKWHHEIAPYAEEMVEREWTYYEEQVKKQDRHQSQATTTENDLLESPPLAVPDVKLSDFDKRQLDEEALEEFTGSAEDVAKDTIPAKTAPISTSDTDPDLARSPEAIDYNPPPPEKPKTLEQYFSQKIADDRLAPGIARWGGKNYILRPEAIESVFYMYRLTGNKTWQDKGWVMWKAIEKHTSVENGNSAISDVTSTVPNHKDSAESFWTGETLKYFYLLYSEPGLVSLDDYVLNTEAHPFLRPDAKVKRSGM</sequence>
<feature type="domain" description="DUF7785" evidence="11">
    <location>
        <begin position="486"/>
        <end position="582"/>
    </location>
</feature>
<feature type="active site" description="Proton donor" evidence="6">
    <location>
        <position position="1065"/>
    </location>
</feature>
<reference evidence="13 14" key="1">
    <citation type="submission" date="2019-06" db="EMBL/GenBank/DDBJ databases">
        <title>A chromosomal-level reference genome of Carpinus fangiana (Coryloideae, Betulaceae).</title>
        <authorList>
            <person name="Yang X."/>
            <person name="Wang Z."/>
            <person name="Zhang L."/>
            <person name="Hao G."/>
            <person name="Liu J."/>
            <person name="Yang Y."/>
        </authorList>
    </citation>
    <scope>NUCLEOTIDE SEQUENCE [LARGE SCALE GENOMIC DNA]</scope>
    <source>
        <strain evidence="13">Cfa_2016G</strain>
        <tissue evidence="13">Leaf</tissue>
    </source>
</reference>
<dbReference type="OrthoDB" id="8118055at2759"/>
<dbReference type="InterPro" id="IPR056687">
    <property type="entry name" value="DUF7785"/>
</dbReference>
<dbReference type="EC" id="3.2.1.-" evidence="9"/>
<evidence type="ECO:0000256" key="10">
    <source>
        <dbReference type="SAM" id="MobiDB-lite"/>
    </source>
</evidence>
<evidence type="ECO:0000259" key="12">
    <source>
        <dbReference type="Pfam" id="PF25289"/>
    </source>
</evidence>
<name>A0A5N6L1K2_9ROSI</name>